<name>B4HD96_DROPE</name>
<keyword evidence="2" id="KW-1185">Reference proteome</keyword>
<reference evidence="1 2" key="1">
    <citation type="journal article" date="2007" name="Nature">
        <title>Evolution of genes and genomes on the Drosophila phylogeny.</title>
        <authorList>
            <consortium name="Drosophila 12 Genomes Consortium"/>
            <person name="Clark A.G."/>
            <person name="Eisen M.B."/>
            <person name="Smith D.R."/>
            <person name="Bergman C.M."/>
            <person name="Oliver B."/>
            <person name="Markow T.A."/>
            <person name="Kaufman T.C."/>
            <person name="Kellis M."/>
            <person name="Gelbart W."/>
            <person name="Iyer V.N."/>
            <person name="Pollard D.A."/>
            <person name="Sackton T.B."/>
            <person name="Larracuente A.M."/>
            <person name="Singh N.D."/>
            <person name="Abad J.P."/>
            <person name="Abt D.N."/>
            <person name="Adryan B."/>
            <person name="Aguade M."/>
            <person name="Akashi H."/>
            <person name="Anderson W.W."/>
            <person name="Aquadro C.F."/>
            <person name="Ardell D.H."/>
            <person name="Arguello R."/>
            <person name="Artieri C.G."/>
            <person name="Barbash D.A."/>
            <person name="Barker D."/>
            <person name="Barsanti P."/>
            <person name="Batterham P."/>
            <person name="Batzoglou S."/>
            <person name="Begun D."/>
            <person name="Bhutkar A."/>
            <person name="Blanco E."/>
            <person name="Bosak S.A."/>
            <person name="Bradley R.K."/>
            <person name="Brand A.D."/>
            <person name="Brent M.R."/>
            <person name="Brooks A.N."/>
            <person name="Brown R.H."/>
            <person name="Butlin R.K."/>
            <person name="Caggese C."/>
            <person name="Calvi B.R."/>
            <person name="Bernardo de Carvalho A."/>
            <person name="Caspi A."/>
            <person name="Castrezana S."/>
            <person name="Celniker S.E."/>
            <person name="Chang J.L."/>
            <person name="Chapple C."/>
            <person name="Chatterji S."/>
            <person name="Chinwalla A."/>
            <person name="Civetta A."/>
            <person name="Clifton S.W."/>
            <person name="Comeron J.M."/>
            <person name="Costello J.C."/>
            <person name="Coyne J.A."/>
            <person name="Daub J."/>
            <person name="David R.G."/>
            <person name="Delcher A.L."/>
            <person name="Delehaunty K."/>
            <person name="Do C.B."/>
            <person name="Ebling H."/>
            <person name="Edwards K."/>
            <person name="Eickbush T."/>
            <person name="Evans J.D."/>
            <person name="Filipski A."/>
            <person name="Findeiss S."/>
            <person name="Freyhult E."/>
            <person name="Fulton L."/>
            <person name="Fulton R."/>
            <person name="Garcia A.C."/>
            <person name="Gardiner A."/>
            <person name="Garfield D.A."/>
            <person name="Garvin B.E."/>
            <person name="Gibson G."/>
            <person name="Gilbert D."/>
            <person name="Gnerre S."/>
            <person name="Godfrey J."/>
            <person name="Good R."/>
            <person name="Gotea V."/>
            <person name="Gravely B."/>
            <person name="Greenberg A.J."/>
            <person name="Griffiths-Jones S."/>
            <person name="Gross S."/>
            <person name="Guigo R."/>
            <person name="Gustafson E.A."/>
            <person name="Haerty W."/>
            <person name="Hahn M.W."/>
            <person name="Halligan D.L."/>
            <person name="Halpern A.L."/>
            <person name="Halter G.M."/>
            <person name="Han M.V."/>
            <person name="Heger A."/>
            <person name="Hillier L."/>
            <person name="Hinrichs A.S."/>
            <person name="Holmes I."/>
            <person name="Hoskins R.A."/>
            <person name="Hubisz M.J."/>
            <person name="Hultmark D."/>
            <person name="Huntley M.A."/>
            <person name="Jaffe D.B."/>
            <person name="Jagadeeshan S."/>
            <person name="Jeck W.R."/>
            <person name="Johnson J."/>
            <person name="Jones C.D."/>
            <person name="Jordan W.C."/>
            <person name="Karpen G.H."/>
            <person name="Kataoka E."/>
            <person name="Keightley P.D."/>
            <person name="Kheradpour P."/>
            <person name="Kirkness E.F."/>
            <person name="Koerich L.B."/>
            <person name="Kristiansen K."/>
            <person name="Kudrna D."/>
            <person name="Kulathinal R.J."/>
            <person name="Kumar S."/>
            <person name="Kwok R."/>
            <person name="Lander E."/>
            <person name="Langley C.H."/>
            <person name="Lapoint R."/>
            <person name="Lazzaro B.P."/>
            <person name="Lee S.J."/>
            <person name="Levesque L."/>
            <person name="Li R."/>
            <person name="Lin C.F."/>
            <person name="Lin M.F."/>
            <person name="Lindblad-Toh K."/>
            <person name="Llopart A."/>
            <person name="Long M."/>
            <person name="Low L."/>
            <person name="Lozovsky E."/>
            <person name="Lu J."/>
            <person name="Luo M."/>
            <person name="Machado C.A."/>
            <person name="Makalowski W."/>
            <person name="Marzo M."/>
            <person name="Matsuda M."/>
            <person name="Matzkin L."/>
            <person name="McAllister B."/>
            <person name="McBride C.S."/>
            <person name="McKernan B."/>
            <person name="McKernan K."/>
            <person name="Mendez-Lago M."/>
            <person name="Minx P."/>
            <person name="Mollenhauer M.U."/>
            <person name="Montooth K."/>
            <person name="Mount S.M."/>
            <person name="Mu X."/>
            <person name="Myers E."/>
            <person name="Negre B."/>
            <person name="Newfeld S."/>
            <person name="Nielsen R."/>
            <person name="Noor M.A."/>
            <person name="O'Grady P."/>
            <person name="Pachter L."/>
            <person name="Papaceit M."/>
            <person name="Parisi M.J."/>
            <person name="Parisi M."/>
            <person name="Parts L."/>
            <person name="Pedersen J.S."/>
            <person name="Pesole G."/>
            <person name="Phillippy A.M."/>
            <person name="Ponting C.P."/>
            <person name="Pop M."/>
            <person name="Porcelli D."/>
            <person name="Powell J.R."/>
            <person name="Prohaska S."/>
            <person name="Pruitt K."/>
            <person name="Puig M."/>
            <person name="Quesneville H."/>
            <person name="Ram K.R."/>
            <person name="Rand D."/>
            <person name="Rasmussen M.D."/>
            <person name="Reed L.K."/>
            <person name="Reenan R."/>
            <person name="Reily A."/>
            <person name="Remington K.A."/>
            <person name="Rieger T.T."/>
            <person name="Ritchie M.G."/>
            <person name="Robin C."/>
            <person name="Rogers Y.H."/>
            <person name="Rohde C."/>
            <person name="Rozas J."/>
            <person name="Rubenfield M.J."/>
            <person name="Ruiz A."/>
            <person name="Russo S."/>
            <person name="Salzberg S.L."/>
            <person name="Sanchez-Gracia A."/>
            <person name="Saranga D.J."/>
            <person name="Sato H."/>
            <person name="Schaeffer S.W."/>
            <person name="Schatz M.C."/>
            <person name="Schlenke T."/>
            <person name="Schwartz R."/>
            <person name="Segarra C."/>
            <person name="Singh R.S."/>
            <person name="Sirot L."/>
            <person name="Sirota M."/>
            <person name="Sisneros N.B."/>
            <person name="Smith C.D."/>
            <person name="Smith T.F."/>
            <person name="Spieth J."/>
            <person name="Stage D.E."/>
            <person name="Stark A."/>
            <person name="Stephan W."/>
            <person name="Strausberg R.L."/>
            <person name="Strempel S."/>
            <person name="Sturgill D."/>
            <person name="Sutton G."/>
            <person name="Sutton G.G."/>
            <person name="Tao W."/>
            <person name="Teichmann S."/>
            <person name="Tobari Y.N."/>
            <person name="Tomimura Y."/>
            <person name="Tsolas J.M."/>
            <person name="Valente V.L."/>
            <person name="Venter E."/>
            <person name="Venter J.C."/>
            <person name="Vicario S."/>
            <person name="Vieira F.G."/>
            <person name="Vilella A.J."/>
            <person name="Villasante A."/>
            <person name="Walenz B."/>
            <person name="Wang J."/>
            <person name="Wasserman M."/>
            <person name="Watts T."/>
            <person name="Wilson D."/>
            <person name="Wilson R.K."/>
            <person name="Wing R.A."/>
            <person name="Wolfner M.F."/>
            <person name="Wong A."/>
            <person name="Wong G.K."/>
            <person name="Wu C.I."/>
            <person name="Wu G."/>
            <person name="Yamamoto D."/>
            <person name="Yang H.P."/>
            <person name="Yang S.P."/>
            <person name="Yorke J.A."/>
            <person name="Yoshida K."/>
            <person name="Zdobnov E."/>
            <person name="Zhang P."/>
            <person name="Zhang Y."/>
            <person name="Zimin A.V."/>
            <person name="Baldwin J."/>
            <person name="Abdouelleil A."/>
            <person name="Abdulkadir J."/>
            <person name="Abebe A."/>
            <person name="Abera B."/>
            <person name="Abreu J."/>
            <person name="Acer S.C."/>
            <person name="Aftuck L."/>
            <person name="Alexander A."/>
            <person name="An P."/>
            <person name="Anderson E."/>
            <person name="Anderson S."/>
            <person name="Arachi H."/>
            <person name="Azer M."/>
            <person name="Bachantsang P."/>
            <person name="Barry A."/>
            <person name="Bayul T."/>
            <person name="Berlin A."/>
            <person name="Bessette D."/>
            <person name="Bloom T."/>
            <person name="Blye J."/>
            <person name="Boguslavskiy L."/>
            <person name="Bonnet C."/>
            <person name="Boukhgalter B."/>
            <person name="Bourzgui I."/>
            <person name="Brown A."/>
            <person name="Cahill P."/>
            <person name="Channer S."/>
            <person name="Cheshatsang Y."/>
            <person name="Chuda L."/>
            <person name="Citroen M."/>
            <person name="Collymore A."/>
            <person name="Cooke P."/>
            <person name="Costello M."/>
            <person name="D'Aco K."/>
            <person name="Daza R."/>
            <person name="De Haan G."/>
            <person name="DeGray S."/>
            <person name="DeMaso C."/>
            <person name="Dhargay N."/>
            <person name="Dooley K."/>
            <person name="Dooley E."/>
            <person name="Doricent M."/>
            <person name="Dorje P."/>
            <person name="Dorjee K."/>
            <person name="Dupes A."/>
            <person name="Elong R."/>
            <person name="Falk J."/>
            <person name="Farina A."/>
            <person name="Faro S."/>
            <person name="Ferguson D."/>
            <person name="Fisher S."/>
            <person name="Foley C.D."/>
            <person name="Franke A."/>
            <person name="Friedrich D."/>
            <person name="Gadbois L."/>
            <person name="Gearin G."/>
            <person name="Gearin C.R."/>
            <person name="Giannoukos G."/>
            <person name="Goode T."/>
            <person name="Graham J."/>
            <person name="Grandbois E."/>
            <person name="Grewal S."/>
            <person name="Gyaltsen K."/>
            <person name="Hafez N."/>
            <person name="Hagos B."/>
            <person name="Hall J."/>
            <person name="Henson C."/>
            <person name="Hollinger A."/>
            <person name="Honan T."/>
            <person name="Huard M.D."/>
            <person name="Hughes L."/>
            <person name="Hurhula B."/>
            <person name="Husby M.E."/>
            <person name="Kamat A."/>
            <person name="Kanga B."/>
            <person name="Kashin S."/>
            <person name="Khazanovich D."/>
            <person name="Kisner P."/>
            <person name="Lance K."/>
            <person name="Lara M."/>
            <person name="Lee W."/>
            <person name="Lennon N."/>
            <person name="Letendre F."/>
            <person name="LeVine R."/>
            <person name="Lipovsky A."/>
            <person name="Liu X."/>
            <person name="Liu J."/>
            <person name="Liu S."/>
            <person name="Lokyitsang T."/>
            <person name="Lokyitsang Y."/>
            <person name="Lubonja R."/>
            <person name="Lui A."/>
            <person name="MacDonald P."/>
            <person name="Magnisalis V."/>
            <person name="Maru K."/>
            <person name="Matthews C."/>
            <person name="McCusker W."/>
            <person name="McDonough S."/>
            <person name="Mehta T."/>
            <person name="Meldrim J."/>
            <person name="Meneus L."/>
            <person name="Mihai O."/>
            <person name="Mihalev A."/>
            <person name="Mihova T."/>
            <person name="Mittelman R."/>
            <person name="Mlenga V."/>
            <person name="Montmayeur A."/>
            <person name="Mulrain L."/>
            <person name="Navidi A."/>
            <person name="Naylor J."/>
            <person name="Negash T."/>
            <person name="Nguyen T."/>
            <person name="Nguyen N."/>
            <person name="Nicol R."/>
            <person name="Norbu C."/>
            <person name="Norbu N."/>
            <person name="Novod N."/>
            <person name="O'Neill B."/>
            <person name="Osman S."/>
            <person name="Markiewicz E."/>
            <person name="Oyono O.L."/>
            <person name="Patti C."/>
            <person name="Phunkhang P."/>
            <person name="Pierre F."/>
            <person name="Priest M."/>
            <person name="Raghuraman S."/>
            <person name="Rege F."/>
            <person name="Reyes R."/>
            <person name="Rise C."/>
            <person name="Rogov P."/>
            <person name="Ross K."/>
            <person name="Ryan E."/>
            <person name="Settipalli S."/>
            <person name="Shea T."/>
            <person name="Sherpa N."/>
            <person name="Shi L."/>
            <person name="Shih D."/>
            <person name="Sparrow T."/>
            <person name="Spaulding J."/>
            <person name="Stalker J."/>
            <person name="Stange-Thomann N."/>
            <person name="Stavropoulos S."/>
            <person name="Stone C."/>
            <person name="Strader C."/>
            <person name="Tesfaye S."/>
            <person name="Thomson T."/>
            <person name="Thoulutsang Y."/>
            <person name="Thoulutsang D."/>
            <person name="Topham K."/>
            <person name="Topping I."/>
            <person name="Tsamla T."/>
            <person name="Vassiliev H."/>
            <person name="Vo A."/>
            <person name="Wangchuk T."/>
            <person name="Wangdi T."/>
            <person name="Weiand M."/>
            <person name="Wilkinson J."/>
            <person name="Wilson A."/>
            <person name="Yadav S."/>
            <person name="Young G."/>
            <person name="Yu Q."/>
            <person name="Zembek L."/>
            <person name="Zhong D."/>
            <person name="Zimmer A."/>
            <person name="Zwirko Z."/>
            <person name="Jaffe D.B."/>
            <person name="Alvarez P."/>
            <person name="Brockman W."/>
            <person name="Butler J."/>
            <person name="Chin C."/>
            <person name="Gnerre S."/>
            <person name="Grabherr M."/>
            <person name="Kleber M."/>
            <person name="Mauceli E."/>
            <person name="MacCallum I."/>
        </authorList>
    </citation>
    <scope>NUCLEOTIDE SEQUENCE [LARGE SCALE GENOMIC DNA]</scope>
    <source>
        <strain evidence="2">MSH-3 / Tucson 14011-0111.49</strain>
    </source>
</reference>
<dbReference type="HOGENOM" id="CLU_2136067_0_0_1"/>
<proteinExistence type="predicted"/>
<dbReference type="PROSITE" id="PS51257">
    <property type="entry name" value="PROKAR_LIPOPROTEIN"/>
    <property type="match status" value="1"/>
</dbReference>
<gene>
    <name evidence="1" type="primary">Dper\GL21370</name>
    <name evidence="1" type="ORF">Dper_GL21370</name>
</gene>
<dbReference type="EMBL" id="CH479871">
    <property type="protein sequence ID" value="EDW39492.1"/>
    <property type="molecule type" value="Genomic_DNA"/>
</dbReference>
<dbReference type="Proteomes" id="UP000008744">
    <property type="component" value="Unassembled WGS sequence"/>
</dbReference>
<evidence type="ECO:0000313" key="2">
    <source>
        <dbReference type="Proteomes" id="UP000008744"/>
    </source>
</evidence>
<evidence type="ECO:0000313" key="1">
    <source>
        <dbReference type="EMBL" id="EDW39492.1"/>
    </source>
</evidence>
<dbReference type="AlphaFoldDB" id="B4HD96"/>
<sequence>MWTPKQTQLTVRPEASWLPISSTFGCGGLVLHGYVNNSKFYVTLSETGIQNEVKTNCLSTLAESQLDNPLEELIARVSSWWKLVQTIGYVLLLATCQEAMTEPIAACETVTNH</sequence>
<protein>
    <submittedName>
        <fullName evidence="1">GL21370</fullName>
    </submittedName>
</protein>
<accession>B4HD96</accession>
<organism evidence="2">
    <name type="scientific">Drosophila persimilis</name>
    <name type="common">Fruit fly</name>
    <dbReference type="NCBI Taxonomy" id="7234"/>
    <lineage>
        <taxon>Eukaryota</taxon>
        <taxon>Metazoa</taxon>
        <taxon>Ecdysozoa</taxon>
        <taxon>Arthropoda</taxon>
        <taxon>Hexapoda</taxon>
        <taxon>Insecta</taxon>
        <taxon>Pterygota</taxon>
        <taxon>Neoptera</taxon>
        <taxon>Endopterygota</taxon>
        <taxon>Diptera</taxon>
        <taxon>Brachycera</taxon>
        <taxon>Muscomorpha</taxon>
        <taxon>Ephydroidea</taxon>
        <taxon>Drosophilidae</taxon>
        <taxon>Drosophila</taxon>
        <taxon>Sophophora</taxon>
    </lineage>
</organism>